<dbReference type="PROSITE" id="PS51063">
    <property type="entry name" value="HTH_CRP_2"/>
    <property type="match status" value="1"/>
</dbReference>
<gene>
    <name evidence="5" type="ORF">DVW87_05060</name>
</gene>
<dbReference type="GO" id="GO:0006355">
    <property type="term" value="P:regulation of DNA-templated transcription"/>
    <property type="evidence" value="ECO:0007669"/>
    <property type="project" value="InterPro"/>
</dbReference>
<dbReference type="SUPFAM" id="SSF46785">
    <property type="entry name" value="Winged helix' DNA-binding domain"/>
    <property type="match status" value="1"/>
</dbReference>
<keyword evidence="3" id="KW-0804">Transcription</keyword>
<dbReference type="InterPro" id="IPR036388">
    <property type="entry name" value="WH-like_DNA-bd_sf"/>
</dbReference>
<dbReference type="EMBL" id="QQNB01000001">
    <property type="protein sequence ID" value="RDE07506.1"/>
    <property type="molecule type" value="Genomic_DNA"/>
</dbReference>
<dbReference type="OrthoDB" id="6155297at2"/>
<evidence type="ECO:0000313" key="5">
    <source>
        <dbReference type="EMBL" id="RDE07506.1"/>
    </source>
</evidence>
<protein>
    <submittedName>
        <fullName evidence="5">Crp/Fnr family transcriptional regulator</fullName>
    </submittedName>
</protein>
<organism evidence="5 6">
    <name type="scientific">Sphingomonas aracearum</name>
    <dbReference type="NCBI Taxonomy" id="2283317"/>
    <lineage>
        <taxon>Bacteria</taxon>
        <taxon>Pseudomonadati</taxon>
        <taxon>Pseudomonadota</taxon>
        <taxon>Alphaproteobacteria</taxon>
        <taxon>Sphingomonadales</taxon>
        <taxon>Sphingomonadaceae</taxon>
        <taxon>Sphingomonas</taxon>
    </lineage>
</organism>
<dbReference type="Pfam" id="PF00027">
    <property type="entry name" value="cNMP_binding"/>
    <property type="match status" value="1"/>
</dbReference>
<keyword evidence="2" id="KW-0238">DNA-binding</keyword>
<reference evidence="5 6" key="1">
    <citation type="submission" date="2018-07" db="EMBL/GenBank/DDBJ databases">
        <title>a novel species of Sphingomonas isolated from the rhizosphere soil of Araceae plant.</title>
        <authorList>
            <person name="Zhiyong W."/>
            <person name="Qinglan Z."/>
            <person name="Zhiwei F."/>
            <person name="Ding X."/>
            <person name="Gejiao W."/>
            <person name="Shixue Z."/>
        </authorList>
    </citation>
    <scope>NUCLEOTIDE SEQUENCE [LARGE SCALE GENOMIC DNA]</scope>
    <source>
        <strain evidence="5 6">WZY 27</strain>
    </source>
</reference>
<dbReference type="AlphaFoldDB" id="A0A369VYM8"/>
<dbReference type="SMART" id="SM00419">
    <property type="entry name" value="HTH_CRP"/>
    <property type="match status" value="1"/>
</dbReference>
<dbReference type="InterPro" id="IPR036390">
    <property type="entry name" value="WH_DNA-bd_sf"/>
</dbReference>
<dbReference type="Pfam" id="PF13545">
    <property type="entry name" value="HTH_Crp_2"/>
    <property type="match status" value="1"/>
</dbReference>
<dbReference type="InterPro" id="IPR014710">
    <property type="entry name" value="RmlC-like_jellyroll"/>
</dbReference>
<dbReference type="InterPro" id="IPR012318">
    <property type="entry name" value="HTH_CRP"/>
</dbReference>
<keyword evidence="1" id="KW-0805">Transcription regulation</keyword>
<sequence length="235" mass="26456">MSIALFLRTHPLPALEQADRDALEAAMGPAQEVAPRQIIVRENVPLHSCTLLLSGFVQRYKDAANGNRQSLGIHIPGDFVDLHSYPLGRLEHSIATITPVRIASVRHEQVRALTARTTVLTQLLWRATLVDAAINREWLLGIGVRPAAQRVAHLLCEMYVRLERIGMTRGLRFDLPLTQTDIAEATGLTPVHTNRMLRQLREEGLAEFRQGMVQIPDWPALKRFAEFDTAYLFLD</sequence>
<proteinExistence type="predicted"/>
<dbReference type="GO" id="GO:0003677">
    <property type="term" value="F:DNA binding"/>
    <property type="evidence" value="ECO:0007669"/>
    <property type="project" value="UniProtKB-KW"/>
</dbReference>
<dbReference type="CDD" id="cd00038">
    <property type="entry name" value="CAP_ED"/>
    <property type="match status" value="1"/>
</dbReference>
<dbReference type="Gene3D" id="2.60.120.10">
    <property type="entry name" value="Jelly Rolls"/>
    <property type="match status" value="1"/>
</dbReference>
<dbReference type="Gene3D" id="1.10.10.10">
    <property type="entry name" value="Winged helix-like DNA-binding domain superfamily/Winged helix DNA-binding domain"/>
    <property type="match status" value="1"/>
</dbReference>
<accession>A0A369VYM8</accession>
<evidence type="ECO:0000313" key="6">
    <source>
        <dbReference type="Proteomes" id="UP000253918"/>
    </source>
</evidence>
<evidence type="ECO:0000256" key="3">
    <source>
        <dbReference type="ARBA" id="ARBA00023163"/>
    </source>
</evidence>
<dbReference type="InterPro" id="IPR000595">
    <property type="entry name" value="cNMP-bd_dom"/>
</dbReference>
<evidence type="ECO:0000256" key="1">
    <source>
        <dbReference type="ARBA" id="ARBA00023015"/>
    </source>
</evidence>
<dbReference type="SUPFAM" id="SSF51206">
    <property type="entry name" value="cAMP-binding domain-like"/>
    <property type="match status" value="1"/>
</dbReference>
<evidence type="ECO:0000259" key="4">
    <source>
        <dbReference type="PROSITE" id="PS51063"/>
    </source>
</evidence>
<dbReference type="Proteomes" id="UP000253918">
    <property type="component" value="Unassembled WGS sequence"/>
</dbReference>
<feature type="domain" description="HTH crp-type" evidence="4">
    <location>
        <begin position="145"/>
        <end position="219"/>
    </location>
</feature>
<keyword evidence="6" id="KW-1185">Reference proteome</keyword>
<comment type="caution">
    <text evidence="5">The sequence shown here is derived from an EMBL/GenBank/DDBJ whole genome shotgun (WGS) entry which is preliminary data.</text>
</comment>
<name>A0A369VYM8_9SPHN</name>
<dbReference type="InterPro" id="IPR018490">
    <property type="entry name" value="cNMP-bd_dom_sf"/>
</dbReference>
<dbReference type="RefSeq" id="WP_114686607.1">
    <property type="nucleotide sequence ID" value="NZ_QQNB01000001.1"/>
</dbReference>
<evidence type="ECO:0000256" key="2">
    <source>
        <dbReference type="ARBA" id="ARBA00023125"/>
    </source>
</evidence>